<dbReference type="Proteomes" id="UP000095751">
    <property type="component" value="Unassembled WGS sequence"/>
</dbReference>
<organism evidence="2 3">
    <name type="scientific">Fragilariopsis cylindrus CCMP1102</name>
    <dbReference type="NCBI Taxonomy" id="635003"/>
    <lineage>
        <taxon>Eukaryota</taxon>
        <taxon>Sar</taxon>
        <taxon>Stramenopiles</taxon>
        <taxon>Ochrophyta</taxon>
        <taxon>Bacillariophyta</taxon>
        <taxon>Bacillariophyceae</taxon>
        <taxon>Bacillariophycidae</taxon>
        <taxon>Bacillariales</taxon>
        <taxon>Bacillariaceae</taxon>
        <taxon>Fragilariopsis</taxon>
    </lineage>
</organism>
<evidence type="ECO:0000256" key="1">
    <source>
        <dbReference type="SAM" id="SignalP"/>
    </source>
</evidence>
<reference evidence="2 3" key="1">
    <citation type="submission" date="2016-09" db="EMBL/GenBank/DDBJ databases">
        <title>Extensive genetic diversity and differential bi-allelic expression allows diatom success in the polar Southern Ocean.</title>
        <authorList>
            <consortium name="DOE Joint Genome Institute"/>
            <person name="Mock T."/>
            <person name="Otillar R.P."/>
            <person name="Strauss J."/>
            <person name="Dupont C."/>
            <person name="Frickenhaus S."/>
            <person name="Maumus F."/>
            <person name="Mcmullan M."/>
            <person name="Sanges R."/>
            <person name="Schmutz J."/>
            <person name="Toseland A."/>
            <person name="Valas R."/>
            <person name="Veluchamy A."/>
            <person name="Ward B.J."/>
            <person name="Allen A."/>
            <person name="Barry K."/>
            <person name="Falciatore A."/>
            <person name="Ferrante M."/>
            <person name="Fortunato A.E."/>
            <person name="Gloeckner G."/>
            <person name="Gruber A."/>
            <person name="Hipkin R."/>
            <person name="Janech M."/>
            <person name="Kroth P."/>
            <person name="Leese F."/>
            <person name="Lindquist E."/>
            <person name="Lyon B.R."/>
            <person name="Martin J."/>
            <person name="Mayer C."/>
            <person name="Parker M."/>
            <person name="Quesneville H."/>
            <person name="Raymond J."/>
            <person name="Uhlig C."/>
            <person name="Valentin K.U."/>
            <person name="Worden A.Z."/>
            <person name="Armbrust E.V."/>
            <person name="Bowler C."/>
            <person name="Green B."/>
            <person name="Moulton V."/>
            <person name="Van Oosterhout C."/>
            <person name="Grigoriev I."/>
        </authorList>
    </citation>
    <scope>NUCLEOTIDE SEQUENCE [LARGE SCALE GENOMIC DNA]</scope>
    <source>
        <strain evidence="2 3">CCMP1102</strain>
    </source>
</reference>
<name>A0A1E7FAQ3_9STRA</name>
<dbReference type="KEGG" id="fcy:FRACYDRAFT_239775"/>
<dbReference type="EMBL" id="KV784359">
    <property type="protein sequence ID" value="OEU15095.1"/>
    <property type="molecule type" value="Genomic_DNA"/>
</dbReference>
<sequence>MVQFLSVISFVIFIAVVVASSSADNNHDDDATLIAVEKTALELNYGVDVYECDSNLDLLEGTDRAKKVVATLIRICFVPNEETIEAGATIDKVNSFVWSTTTRDGDELVHEAVINGEGDNIMSALTCKDGGKICSLESLLSTNFYGQDTGSAIGIGEVTLTKGAGTVPANRDIFQLNFNVKFTNDDGTEMSEEEKADLFEKANEHNAAIEAGKDKTVNEEVKDEL</sequence>
<proteinExistence type="predicted"/>
<feature type="chain" id="PRO_5009192884" evidence="1">
    <location>
        <begin position="24"/>
        <end position="225"/>
    </location>
</feature>
<accession>A0A1E7FAQ3</accession>
<dbReference type="AlphaFoldDB" id="A0A1E7FAQ3"/>
<dbReference type="InParanoid" id="A0A1E7FAQ3"/>
<keyword evidence="1" id="KW-0732">Signal</keyword>
<keyword evidence="3" id="KW-1185">Reference proteome</keyword>
<dbReference type="OrthoDB" id="10530761at2759"/>
<evidence type="ECO:0000313" key="2">
    <source>
        <dbReference type="EMBL" id="OEU15095.1"/>
    </source>
</evidence>
<evidence type="ECO:0000313" key="3">
    <source>
        <dbReference type="Proteomes" id="UP000095751"/>
    </source>
</evidence>
<gene>
    <name evidence="2" type="ORF">FRACYDRAFT_239775</name>
</gene>
<feature type="signal peptide" evidence="1">
    <location>
        <begin position="1"/>
        <end position="23"/>
    </location>
</feature>
<protein>
    <submittedName>
        <fullName evidence="2">Uncharacterized protein</fullName>
    </submittedName>
</protein>